<evidence type="ECO:0000256" key="1">
    <source>
        <dbReference type="SAM" id="SignalP"/>
    </source>
</evidence>
<sequence length="372" mass="42242">MRKIIALLLCAFLICSCAVTRKIENDTIQLRFLDEYVLPANIEIDNTIVGGLSGIDYKKGNYYLVSDQSSQPRIYRADISIKNNKFKEVSFEQLISIKKTKEFSNEVLDLEAVRFDSKRNEFVVTSEGGIDDDDKNPGIYRISNIGQIQNSFNIPEYFKAGDVQKPRNNGVFEGLTESFDQQAYWVATELPLEKDSSKPKIFPSRSHIRITKFDKNTGEPIKQFVYKLDGISKLPINYFAVNGVTEILEYAEDKFLILERAYSAGYGSHGNTVKIFEIDASQVTNTLEIQRLKGEDYTTAEKKLLFNFKSVKDKLTQGIIDNIEGMSFGPLLENGQQSLILVSDNNFNSFAEQLNQFILMQININETNTVTN</sequence>
<feature type="domain" description="Phytase-like" evidence="2">
    <location>
        <begin position="48"/>
        <end position="347"/>
    </location>
</feature>
<dbReference type="AlphaFoldDB" id="A0A9X1LI63"/>
<organism evidence="3 4">
    <name type="scientific">Christiangramia sediminis</name>
    <dbReference type="NCBI Taxonomy" id="2881336"/>
    <lineage>
        <taxon>Bacteria</taxon>
        <taxon>Pseudomonadati</taxon>
        <taxon>Bacteroidota</taxon>
        <taxon>Flavobacteriia</taxon>
        <taxon>Flavobacteriales</taxon>
        <taxon>Flavobacteriaceae</taxon>
        <taxon>Christiangramia</taxon>
    </lineage>
</organism>
<accession>A0A9X1LI63</accession>
<dbReference type="InterPro" id="IPR027372">
    <property type="entry name" value="Phytase-like_dom"/>
</dbReference>
<feature type="signal peptide" evidence="1">
    <location>
        <begin position="1"/>
        <end position="21"/>
    </location>
</feature>
<dbReference type="PANTHER" id="PTHR37957">
    <property type="entry name" value="BLR7070 PROTEIN"/>
    <property type="match status" value="1"/>
</dbReference>
<dbReference type="Proteomes" id="UP001139414">
    <property type="component" value="Unassembled WGS sequence"/>
</dbReference>
<reference evidence="3" key="1">
    <citation type="submission" date="2021-10" db="EMBL/GenBank/DDBJ databases">
        <title>Gramella sp. ASW11-100T, isolated from marine sediment.</title>
        <authorList>
            <person name="Xia C."/>
        </authorList>
    </citation>
    <scope>NUCLEOTIDE SEQUENCE</scope>
    <source>
        <strain evidence="3">ASW11-100</strain>
    </source>
</reference>
<evidence type="ECO:0000259" key="2">
    <source>
        <dbReference type="Pfam" id="PF13449"/>
    </source>
</evidence>
<dbReference type="RefSeq" id="WP_229339226.1">
    <property type="nucleotide sequence ID" value="NZ_JAJBZG010000002.1"/>
</dbReference>
<feature type="chain" id="PRO_5040944671" evidence="1">
    <location>
        <begin position="22"/>
        <end position="372"/>
    </location>
</feature>
<keyword evidence="1" id="KW-0732">Signal</keyword>
<proteinExistence type="predicted"/>
<name>A0A9X1LI63_9FLAO</name>
<dbReference type="PANTHER" id="PTHR37957:SF1">
    <property type="entry name" value="PHYTASE-LIKE DOMAIN-CONTAINING PROTEIN"/>
    <property type="match status" value="1"/>
</dbReference>
<protein>
    <submittedName>
        <fullName evidence="3">Esterase-like activity of phytase family protein</fullName>
    </submittedName>
</protein>
<dbReference type="PROSITE" id="PS51257">
    <property type="entry name" value="PROKAR_LIPOPROTEIN"/>
    <property type="match status" value="1"/>
</dbReference>
<gene>
    <name evidence="3" type="ORF">LGQ90_06100</name>
</gene>
<evidence type="ECO:0000313" key="4">
    <source>
        <dbReference type="Proteomes" id="UP001139414"/>
    </source>
</evidence>
<evidence type="ECO:0000313" key="3">
    <source>
        <dbReference type="EMBL" id="MCB7480835.1"/>
    </source>
</evidence>
<dbReference type="Pfam" id="PF13449">
    <property type="entry name" value="Phytase-like"/>
    <property type="match status" value="1"/>
</dbReference>
<keyword evidence="4" id="KW-1185">Reference proteome</keyword>
<dbReference type="EMBL" id="JAJBZG010000002">
    <property type="protein sequence ID" value="MCB7480835.1"/>
    <property type="molecule type" value="Genomic_DNA"/>
</dbReference>
<comment type="caution">
    <text evidence="3">The sequence shown here is derived from an EMBL/GenBank/DDBJ whole genome shotgun (WGS) entry which is preliminary data.</text>
</comment>